<protein>
    <submittedName>
        <fullName evidence="1">Uncharacterized protein</fullName>
    </submittedName>
</protein>
<dbReference type="EMBL" id="LXQA010231688">
    <property type="protein sequence ID" value="MCI36218.1"/>
    <property type="molecule type" value="Genomic_DNA"/>
</dbReference>
<proteinExistence type="predicted"/>
<organism evidence="1 2">
    <name type="scientific">Trifolium medium</name>
    <dbReference type="NCBI Taxonomy" id="97028"/>
    <lineage>
        <taxon>Eukaryota</taxon>
        <taxon>Viridiplantae</taxon>
        <taxon>Streptophyta</taxon>
        <taxon>Embryophyta</taxon>
        <taxon>Tracheophyta</taxon>
        <taxon>Spermatophyta</taxon>
        <taxon>Magnoliopsida</taxon>
        <taxon>eudicotyledons</taxon>
        <taxon>Gunneridae</taxon>
        <taxon>Pentapetalae</taxon>
        <taxon>rosids</taxon>
        <taxon>fabids</taxon>
        <taxon>Fabales</taxon>
        <taxon>Fabaceae</taxon>
        <taxon>Papilionoideae</taxon>
        <taxon>50 kb inversion clade</taxon>
        <taxon>NPAAA clade</taxon>
        <taxon>Hologalegina</taxon>
        <taxon>IRL clade</taxon>
        <taxon>Trifolieae</taxon>
        <taxon>Trifolium</taxon>
    </lineage>
</organism>
<evidence type="ECO:0000313" key="1">
    <source>
        <dbReference type="EMBL" id="MCI36218.1"/>
    </source>
</evidence>
<accession>A0A392RHY7</accession>
<evidence type="ECO:0000313" key="2">
    <source>
        <dbReference type="Proteomes" id="UP000265520"/>
    </source>
</evidence>
<comment type="caution">
    <text evidence="1">The sequence shown here is derived from an EMBL/GenBank/DDBJ whole genome shotgun (WGS) entry which is preliminary data.</text>
</comment>
<dbReference type="AlphaFoldDB" id="A0A392RHY7"/>
<reference evidence="1 2" key="1">
    <citation type="journal article" date="2018" name="Front. Plant Sci.">
        <title>Red Clover (Trifolium pratense) and Zigzag Clover (T. medium) - A Picture of Genomic Similarities and Differences.</title>
        <authorList>
            <person name="Dluhosova J."/>
            <person name="Istvanek J."/>
            <person name="Nedelnik J."/>
            <person name="Repkova J."/>
        </authorList>
    </citation>
    <scope>NUCLEOTIDE SEQUENCE [LARGE SCALE GENOMIC DNA]</scope>
    <source>
        <strain evidence="2">cv. 10/8</strain>
        <tissue evidence="1">Leaf</tissue>
    </source>
</reference>
<dbReference type="Proteomes" id="UP000265520">
    <property type="component" value="Unassembled WGS sequence"/>
</dbReference>
<feature type="non-terminal residue" evidence="1">
    <location>
        <position position="1"/>
    </location>
</feature>
<keyword evidence="2" id="KW-1185">Reference proteome</keyword>
<sequence>AAVVVFIMEEDICCEDLGEYVVAGGGDDDKWRLGYPKTDC</sequence>
<name>A0A392RHY7_9FABA</name>